<protein>
    <recommendedName>
        <fullName evidence="3 18">Peroxidase</fullName>
        <ecNumber evidence="3 18">1.11.1.7</ecNumber>
    </recommendedName>
</protein>
<feature type="disulfide bond" evidence="17">
    <location>
        <begin position="45"/>
        <end position="125"/>
    </location>
</feature>
<evidence type="ECO:0000256" key="2">
    <source>
        <dbReference type="ARBA" id="ARBA00006873"/>
    </source>
</evidence>
<evidence type="ECO:0000256" key="9">
    <source>
        <dbReference type="ARBA" id="ARBA00023004"/>
    </source>
</evidence>
<dbReference type="InterPro" id="IPR033905">
    <property type="entry name" value="Secretory_peroxidase"/>
</dbReference>
<dbReference type="InterPro" id="IPR002016">
    <property type="entry name" value="Haem_peroxidase"/>
</dbReference>
<feature type="binding site" evidence="15">
    <location>
        <position position="98"/>
    </location>
    <ligand>
        <name>Ca(2+)</name>
        <dbReference type="ChEBI" id="CHEBI:29108"/>
        <label>1</label>
    </ligand>
</feature>
<keyword evidence="6 15" id="KW-0479">Metal-binding</keyword>
<comment type="similarity">
    <text evidence="2">Belongs to the peroxidase family. Ascorbate peroxidase subfamily.</text>
</comment>
<evidence type="ECO:0000259" key="19">
    <source>
        <dbReference type="PROSITE" id="PS50873"/>
    </source>
</evidence>
<evidence type="ECO:0000256" key="6">
    <source>
        <dbReference type="ARBA" id="ARBA00022723"/>
    </source>
</evidence>
<dbReference type="GO" id="GO:0005576">
    <property type="term" value="C:extracellular region"/>
    <property type="evidence" value="ECO:0007669"/>
    <property type="project" value="UniProtKB-SubCell"/>
</dbReference>
<dbReference type="GO" id="GO:0042744">
    <property type="term" value="P:hydrogen peroxide catabolic process"/>
    <property type="evidence" value="ECO:0007669"/>
    <property type="project" value="UniProtKB-KW"/>
</dbReference>
<comment type="cofactor">
    <cofactor evidence="15 18">
        <name>heme b</name>
        <dbReference type="ChEBI" id="CHEBI:60344"/>
    </cofactor>
    <text evidence="15 18">Binds 1 heme b (iron(II)-protoporphyrin IX) group per subunit.</text>
</comment>
<name>A0AA38GF33_TAXCH</name>
<dbReference type="InterPro" id="IPR019793">
    <property type="entry name" value="Peroxidases_heam-ligand_BS"/>
</dbReference>
<comment type="catalytic activity">
    <reaction evidence="1 18">
        <text>2 a phenolic donor + H2O2 = 2 a phenolic radical donor + 2 H2O</text>
        <dbReference type="Rhea" id="RHEA:56136"/>
        <dbReference type="ChEBI" id="CHEBI:15377"/>
        <dbReference type="ChEBI" id="CHEBI:16240"/>
        <dbReference type="ChEBI" id="CHEBI:139520"/>
        <dbReference type="ChEBI" id="CHEBI:139521"/>
        <dbReference type="EC" id="1.11.1.7"/>
    </reaction>
</comment>
<keyword evidence="5 18" id="KW-0349">Heme</keyword>
<feature type="signal peptide" evidence="18">
    <location>
        <begin position="1"/>
        <end position="26"/>
    </location>
</feature>
<dbReference type="InterPro" id="IPR000823">
    <property type="entry name" value="Peroxidase_pln"/>
</dbReference>
<evidence type="ECO:0000256" key="4">
    <source>
        <dbReference type="ARBA" id="ARBA00022559"/>
    </source>
</evidence>
<dbReference type="Proteomes" id="UP000824469">
    <property type="component" value="Unassembled WGS sequence"/>
</dbReference>
<proteinExistence type="inferred from homology"/>
<feature type="binding site" evidence="15">
    <location>
        <position position="208"/>
    </location>
    <ligand>
        <name>Ca(2+)</name>
        <dbReference type="ChEBI" id="CHEBI:29108"/>
        <label>2</label>
    </ligand>
</feature>
<evidence type="ECO:0000256" key="14">
    <source>
        <dbReference type="PIRSR" id="PIRSR600823-2"/>
    </source>
</evidence>
<dbReference type="GO" id="GO:0140825">
    <property type="term" value="F:lactoperoxidase activity"/>
    <property type="evidence" value="ECO:0007669"/>
    <property type="project" value="UniProtKB-EC"/>
</dbReference>
<evidence type="ECO:0000256" key="15">
    <source>
        <dbReference type="PIRSR" id="PIRSR600823-3"/>
    </source>
</evidence>
<evidence type="ECO:0000256" key="18">
    <source>
        <dbReference type="RuleBase" id="RU362060"/>
    </source>
</evidence>
<evidence type="ECO:0000256" key="5">
    <source>
        <dbReference type="ARBA" id="ARBA00022617"/>
    </source>
</evidence>
<evidence type="ECO:0000256" key="12">
    <source>
        <dbReference type="ARBA" id="ARBA00023324"/>
    </source>
</evidence>
<feature type="binding site" evidence="14">
    <location>
        <position position="177"/>
    </location>
    <ligand>
        <name>substrate</name>
    </ligand>
</feature>
<feature type="disulfide bond" evidence="17">
    <location>
        <begin position="214"/>
        <end position="247"/>
    </location>
</feature>
<gene>
    <name evidence="20" type="ORF">KI387_015409</name>
</gene>
<comment type="caution">
    <text evidence="20">The sequence shown here is derived from an EMBL/GenBank/DDBJ whole genome shotgun (WGS) entry which is preliminary data.</text>
</comment>
<evidence type="ECO:0000256" key="1">
    <source>
        <dbReference type="ARBA" id="ARBA00000189"/>
    </source>
</evidence>
<evidence type="ECO:0000256" key="7">
    <source>
        <dbReference type="ARBA" id="ARBA00022837"/>
    </source>
</evidence>
<feature type="binding site" evidence="15">
    <location>
        <position position="86"/>
    </location>
    <ligand>
        <name>Ca(2+)</name>
        <dbReference type="ChEBI" id="CHEBI:29108"/>
        <label>1</label>
    </ligand>
</feature>
<keyword evidence="10 17" id="KW-1015">Disulfide bond</keyword>
<feature type="disulfide bond" evidence="17">
    <location>
        <begin position="78"/>
        <end position="83"/>
    </location>
</feature>
<keyword evidence="21" id="KW-1185">Reference proteome</keyword>
<dbReference type="PROSITE" id="PS50873">
    <property type="entry name" value="PEROXIDASE_4"/>
    <property type="match status" value="1"/>
</dbReference>
<keyword evidence="4 18" id="KW-0575">Peroxidase</keyword>
<feature type="binding site" description="axial binding residue" evidence="15">
    <location>
        <position position="207"/>
    </location>
    <ligand>
        <name>heme b</name>
        <dbReference type="ChEBI" id="CHEBI:60344"/>
    </ligand>
    <ligandPart>
        <name>Fe</name>
        <dbReference type="ChEBI" id="CHEBI:18248"/>
    </ligandPart>
</feature>
<evidence type="ECO:0000256" key="8">
    <source>
        <dbReference type="ARBA" id="ARBA00023002"/>
    </source>
</evidence>
<dbReference type="PANTHER" id="PTHR31235">
    <property type="entry name" value="PEROXIDASE 25-RELATED"/>
    <property type="match status" value="1"/>
</dbReference>
<evidence type="ECO:0000313" key="21">
    <source>
        <dbReference type="Proteomes" id="UP000824469"/>
    </source>
</evidence>
<keyword evidence="9 15" id="KW-0408">Iron</keyword>
<feature type="chain" id="PRO_5041485653" description="Peroxidase" evidence="18">
    <location>
        <begin position="27"/>
        <end position="323"/>
    </location>
</feature>
<comment type="subcellular location">
    <subcellularLocation>
        <location evidence="18">Secreted</location>
    </subcellularLocation>
</comment>
<dbReference type="Gene3D" id="1.10.520.10">
    <property type="match status" value="1"/>
</dbReference>
<comment type="function">
    <text evidence="18">Removal of H(2)O(2), oxidation of toxic reductants, biosynthesis and degradation of lignin, suberization, auxin catabolism, response to environmental stresses such as wounding, pathogen attack and oxidative stress.</text>
</comment>
<dbReference type="PRINTS" id="PR00458">
    <property type="entry name" value="PEROXIDASE"/>
</dbReference>
<feature type="binding site" evidence="15">
    <location>
        <position position="82"/>
    </location>
    <ligand>
        <name>Ca(2+)</name>
        <dbReference type="ChEBI" id="CHEBI:29108"/>
        <label>1</label>
    </ligand>
</feature>
<dbReference type="SUPFAM" id="SSF48113">
    <property type="entry name" value="Heme-dependent peroxidases"/>
    <property type="match status" value="1"/>
</dbReference>
<dbReference type="PRINTS" id="PR00461">
    <property type="entry name" value="PLPEROXIDASE"/>
</dbReference>
<keyword evidence="18" id="KW-0732">Signal</keyword>
<dbReference type="GO" id="GO:0020037">
    <property type="term" value="F:heme binding"/>
    <property type="evidence" value="ECO:0007669"/>
    <property type="project" value="UniProtKB-UniRule"/>
</dbReference>
<feature type="active site" description="Proton acceptor" evidence="13">
    <location>
        <position position="76"/>
    </location>
</feature>
<reference evidence="20 21" key="1">
    <citation type="journal article" date="2021" name="Nat. Plants">
        <title>The Taxus genome provides insights into paclitaxel biosynthesis.</title>
        <authorList>
            <person name="Xiong X."/>
            <person name="Gou J."/>
            <person name="Liao Q."/>
            <person name="Li Y."/>
            <person name="Zhou Q."/>
            <person name="Bi G."/>
            <person name="Li C."/>
            <person name="Du R."/>
            <person name="Wang X."/>
            <person name="Sun T."/>
            <person name="Guo L."/>
            <person name="Liang H."/>
            <person name="Lu P."/>
            <person name="Wu Y."/>
            <person name="Zhang Z."/>
            <person name="Ro D.K."/>
            <person name="Shang Y."/>
            <person name="Huang S."/>
            <person name="Yan J."/>
        </authorList>
    </citation>
    <scope>NUCLEOTIDE SEQUENCE [LARGE SCALE GENOMIC DNA]</scope>
    <source>
        <strain evidence="20">Ta-2019</strain>
    </source>
</reference>
<feature type="binding site" evidence="15">
    <location>
        <position position="80"/>
    </location>
    <ligand>
        <name>Ca(2+)</name>
        <dbReference type="ChEBI" id="CHEBI:29108"/>
        <label>1</label>
    </ligand>
</feature>
<feature type="binding site" evidence="15">
    <location>
        <position position="77"/>
    </location>
    <ligand>
        <name>Ca(2+)</name>
        <dbReference type="ChEBI" id="CHEBI:29108"/>
        <label>1</label>
    </ligand>
</feature>
<comment type="similarity">
    <text evidence="18">Belongs to the peroxidase family. Classical plant (class III) peroxidase subfamily.</text>
</comment>
<keyword evidence="18" id="KW-0964">Secreted</keyword>
<dbReference type="Pfam" id="PF00141">
    <property type="entry name" value="peroxidase"/>
    <property type="match status" value="1"/>
</dbReference>
<feature type="non-terminal residue" evidence="20">
    <location>
        <position position="1"/>
    </location>
</feature>
<feature type="domain" description="Plant heme peroxidase family profile" evidence="19">
    <location>
        <begin position="35"/>
        <end position="323"/>
    </location>
</feature>
<dbReference type="PROSITE" id="PS00436">
    <property type="entry name" value="PEROXIDASE_2"/>
    <property type="match status" value="1"/>
</dbReference>
<feature type="site" description="Transition state stabilizer" evidence="16">
    <location>
        <position position="72"/>
    </location>
</feature>
<sequence length="323" mass="35373">MAQRVYSLVGMTVLLLFYSFPGNAQLFDITTVGTGLQVDFYKNACPNAELIVFEEVKSALMKNPGLAAGLVRMHFHDCFVRGCDASVLIDSTGGNTAEKDALANNPSLRGFEVIDNAKSRLEKECPGVVSCADILAFAARDSSNLASPWGAVSWNVRAGRRDGKISRASEITTDNIPSPAQDVKELTRLFTSKGLSQQDMVVLTGAHTIGVSHCSIFVLQRLYNFSSTHPTDPSLDPDYAQILKTKCPRGTTDNTLTVPMDPSSPDVLDNDYYILLLSNRGLFVSDVTFLTDPNTLNVVRLSAESNFLWWKKFADAMKRMGEI</sequence>
<dbReference type="EC" id="1.11.1.7" evidence="3 18"/>
<evidence type="ECO:0000256" key="16">
    <source>
        <dbReference type="PIRSR" id="PIRSR600823-4"/>
    </source>
</evidence>
<keyword evidence="12 18" id="KW-0376">Hydrogen peroxide</keyword>
<feature type="binding site" evidence="15">
    <location>
        <position position="261"/>
    </location>
    <ligand>
        <name>Ca(2+)</name>
        <dbReference type="ChEBI" id="CHEBI:29108"/>
        <label>2</label>
    </ligand>
</feature>
<dbReference type="GO" id="GO:0046872">
    <property type="term" value="F:metal ion binding"/>
    <property type="evidence" value="ECO:0007669"/>
    <property type="project" value="UniProtKB-UniRule"/>
</dbReference>
<organism evidence="20 21">
    <name type="scientific">Taxus chinensis</name>
    <name type="common">Chinese yew</name>
    <name type="synonym">Taxus wallichiana var. chinensis</name>
    <dbReference type="NCBI Taxonomy" id="29808"/>
    <lineage>
        <taxon>Eukaryota</taxon>
        <taxon>Viridiplantae</taxon>
        <taxon>Streptophyta</taxon>
        <taxon>Embryophyta</taxon>
        <taxon>Tracheophyta</taxon>
        <taxon>Spermatophyta</taxon>
        <taxon>Pinopsida</taxon>
        <taxon>Pinidae</taxon>
        <taxon>Conifers II</taxon>
        <taxon>Cupressales</taxon>
        <taxon>Taxaceae</taxon>
        <taxon>Taxus</taxon>
    </lineage>
</organism>
<dbReference type="FunFam" id="1.10.420.10:FF:000001">
    <property type="entry name" value="Peroxidase"/>
    <property type="match status" value="1"/>
</dbReference>
<dbReference type="PROSITE" id="PS00435">
    <property type="entry name" value="PEROXIDASE_1"/>
    <property type="match status" value="1"/>
</dbReference>
<dbReference type="InterPro" id="IPR010255">
    <property type="entry name" value="Haem_peroxidase_sf"/>
</dbReference>
<keyword evidence="8 18" id="KW-0560">Oxidoreductase</keyword>
<evidence type="ECO:0000256" key="13">
    <source>
        <dbReference type="PIRSR" id="PIRSR600823-1"/>
    </source>
</evidence>
<feature type="binding site" evidence="15">
    <location>
        <position position="269"/>
    </location>
    <ligand>
        <name>Ca(2+)</name>
        <dbReference type="ChEBI" id="CHEBI:29108"/>
        <label>2</label>
    </ligand>
</feature>
<evidence type="ECO:0000256" key="11">
    <source>
        <dbReference type="ARBA" id="ARBA00023180"/>
    </source>
</evidence>
<evidence type="ECO:0000256" key="17">
    <source>
        <dbReference type="PIRSR" id="PIRSR600823-5"/>
    </source>
</evidence>
<evidence type="ECO:0000256" key="3">
    <source>
        <dbReference type="ARBA" id="ARBA00012313"/>
    </source>
</evidence>
<dbReference type="FunFam" id="1.10.520.10:FF:000001">
    <property type="entry name" value="Peroxidase"/>
    <property type="match status" value="1"/>
</dbReference>
<dbReference type="EMBL" id="JAHRHJ020000003">
    <property type="protein sequence ID" value="KAH9320770.1"/>
    <property type="molecule type" value="Genomic_DNA"/>
</dbReference>
<dbReference type="AlphaFoldDB" id="A0AA38GF33"/>
<evidence type="ECO:0000256" key="10">
    <source>
        <dbReference type="ARBA" id="ARBA00023157"/>
    </source>
</evidence>
<comment type="cofactor">
    <cofactor evidence="15 18">
        <name>Ca(2+)</name>
        <dbReference type="ChEBI" id="CHEBI:29108"/>
    </cofactor>
    <text evidence="15 18">Binds 2 calcium ions per subunit.</text>
</comment>
<dbReference type="InterPro" id="IPR019794">
    <property type="entry name" value="Peroxidases_AS"/>
</dbReference>
<dbReference type="CDD" id="cd00693">
    <property type="entry name" value="secretory_peroxidase"/>
    <property type="match status" value="1"/>
</dbReference>
<feature type="binding site" evidence="15">
    <location>
        <position position="84"/>
    </location>
    <ligand>
        <name>Ca(2+)</name>
        <dbReference type="ChEBI" id="CHEBI:29108"/>
        <label>1</label>
    </ligand>
</feature>
<dbReference type="GO" id="GO:0006979">
    <property type="term" value="P:response to oxidative stress"/>
    <property type="evidence" value="ECO:0007669"/>
    <property type="project" value="UniProtKB-UniRule"/>
</dbReference>
<keyword evidence="11" id="KW-0325">Glycoprotein</keyword>
<keyword evidence="7 15" id="KW-0106">Calcium</keyword>
<evidence type="ECO:0000313" key="20">
    <source>
        <dbReference type="EMBL" id="KAH9320770.1"/>
    </source>
</evidence>
<dbReference type="Gene3D" id="1.10.420.10">
    <property type="entry name" value="Peroxidase, domain 2"/>
    <property type="match status" value="1"/>
</dbReference>
<accession>A0AA38GF33</accession>
<dbReference type="OMA" id="CGMAEFI"/>